<name>A0A238FIC7_9BASI</name>
<feature type="region of interest" description="Disordered" evidence="1">
    <location>
        <begin position="1"/>
        <end position="49"/>
    </location>
</feature>
<reference evidence="3" key="1">
    <citation type="submission" date="2016-09" db="EMBL/GenBank/DDBJ databases">
        <authorList>
            <person name="Jeantristanb JTB J.-T."/>
            <person name="Ricardo R."/>
        </authorList>
    </citation>
    <scope>NUCLEOTIDE SEQUENCE [LARGE SCALE GENOMIC DNA]</scope>
</reference>
<feature type="compositionally biased region" description="Low complexity" evidence="1">
    <location>
        <begin position="12"/>
        <end position="29"/>
    </location>
</feature>
<feature type="compositionally biased region" description="Low complexity" evidence="1">
    <location>
        <begin position="89"/>
        <end position="104"/>
    </location>
</feature>
<feature type="compositionally biased region" description="Polar residues" evidence="1">
    <location>
        <begin position="1"/>
        <end position="10"/>
    </location>
</feature>
<gene>
    <name evidence="2" type="ORF">BQ2448_7466</name>
</gene>
<organism evidence="2 3">
    <name type="scientific">Microbotryum intermedium</name>
    <dbReference type="NCBI Taxonomy" id="269621"/>
    <lineage>
        <taxon>Eukaryota</taxon>
        <taxon>Fungi</taxon>
        <taxon>Dikarya</taxon>
        <taxon>Basidiomycota</taxon>
        <taxon>Pucciniomycotina</taxon>
        <taxon>Microbotryomycetes</taxon>
        <taxon>Microbotryales</taxon>
        <taxon>Microbotryaceae</taxon>
        <taxon>Microbotryum</taxon>
    </lineage>
</organism>
<keyword evidence="3" id="KW-1185">Reference proteome</keyword>
<dbReference type="PROSITE" id="PS51257">
    <property type="entry name" value="PROKAR_LIPOPROTEIN"/>
    <property type="match status" value="1"/>
</dbReference>
<protein>
    <submittedName>
        <fullName evidence="2">BQ2448_7466 protein</fullName>
    </submittedName>
</protein>
<proteinExistence type="predicted"/>
<evidence type="ECO:0000256" key="1">
    <source>
        <dbReference type="SAM" id="MobiDB-lite"/>
    </source>
</evidence>
<evidence type="ECO:0000313" key="2">
    <source>
        <dbReference type="EMBL" id="SCV73540.1"/>
    </source>
</evidence>
<sequence>MPIRSSSRPAGSNATTPSSNLSSSCNSPSSRRDREWVPLFVSPSPDSPLVTATVLPTPSPRKQIFGELMPTAPVTMMRRDSSLMEYHDASSSLTSSPSRRSSTTATMGMNEVLPMSWQGLDPGFRDEFGDESDDEFGARDRGLANVGRIVVAASQGERIVRSR</sequence>
<evidence type="ECO:0000313" key="3">
    <source>
        <dbReference type="Proteomes" id="UP000198372"/>
    </source>
</evidence>
<dbReference type="Proteomes" id="UP000198372">
    <property type="component" value="Unassembled WGS sequence"/>
</dbReference>
<dbReference type="AlphaFoldDB" id="A0A238FIC7"/>
<feature type="region of interest" description="Disordered" evidence="1">
    <location>
        <begin position="85"/>
        <end position="104"/>
    </location>
</feature>
<accession>A0A238FIC7</accession>
<dbReference type="EMBL" id="FMSP01000018">
    <property type="protein sequence ID" value="SCV73540.1"/>
    <property type="molecule type" value="Genomic_DNA"/>
</dbReference>